<dbReference type="VEuPathDB" id="TriTrypDB:LtaPh_3223500"/>
<sequence length="631" mass="68685">MPHAWVENITQRNDIATHRKGARAMNPTVPSGAEWGPAHCDFYHHPRANISRLFVSHRTTDTVGQMLMSLMKDDLLVSAPSKRPHTNRSTVYTDPSVNIEEASQGTERPHQVAPVADYSCVDMEGTRKDGPSVVRSAQAYEVCGPAPASPLEPASPAETTIADTAEGSLSDKAQPPSSSTLSLVDEPSSASVARPSPRTRVPRDESPAPVRPLQTAASSSRHGPWTPPRHTVDSSFVRRQLALLAHRRVLALLNPHALPCGSYISMFSSGAEYSRLTQCFRAVGVAKKDVVSSWVSLAHCAALCILLPRTMDEKVQLAMTPKGNGVPCDVATETSSWGHIGPRYHHRKESVGPTQPEVFARVSEAMHGVYVHRVTDNVFELGVVMHGGHRDSRLLCLLQCLSHWCQVALEHHSIALPICASLRSVSLRLWWMPQHTRVTPGSLLPPLKVFVEDGSCSFPTTTRSGTSGRDNVPEGVCQVQLDAKVEENAFPLFPSYDDIVLFLVRPVTSQLCGTDVLRLPHAFGEHIMRQQWGSTGEAAGDRSVCPNDASEAQSDNGSAHQLFLHASEVQELVRLSNGAVRATLVFADVRVTTVGEHLLAVEMQPKAEYRPFVPTLCAKLAPFLVVGPEEA</sequence>
<feature type="region of interest" description="Disordered" evidence="1">
    <location>
        <begin position="166"/>
        <end position="231"/>
    </location>
</feature>
<evidence type="ECO:0000313" key="2">
    <source>
        <dbReference type="EMBL" id="GET91561.1"/>
    </source>
</evidence>
<organism evidence="2 3">
    <name type="scientific">Leishmania tarentolae</name>
    <name type="common">Sauroleishmania tarentolae</name>
    <dbReference type="NCBI Taxonomy" id="5689"/>
    <lineage>
        <taxon>Eukaryota</taxon>
        <taxon>Discoba</taxon>
        <taxon>Euglenozoa</taxon>
        <taxon>Kinetoplastea</taxon>
        <taxon>Metakinetoplastina</taxon>
        <taxon>Trypanosomatida</taxon>
        <taxon>Trypanosomatidae</taxon>
        <taxon>Leishmaniinae</taxon>
        <taxon>Leishmania</taxon>
        <taxon>lizard Leishmania</taxon>
    </lineage>
</organism>
<gene>
    <name evidence="2" type="ORF">LtaPh_3223500</name>
</gene>
<feature type="compositionally biased region" description="Low complexity" evidence="1">
    <location>
        <begin position="187"/>
        <end position="198"/>
    </location>
</feature>
<keyword evidence="3" id="KW-1185">Reference proteome</keyword>
<dbReference type="OrthoDB" id="244074at2759"/>
<reference evidence="2" key="1">
    <citation type="submission" date="2019-11" db="EMBL/GenBank/DDBJ databases">
        <title>Leishmania tarentolae CDS.</title>
        <authorList>
            <person name="Goto Y."/>
            <person name="Yamagishi J."/>
        </authorList>
    </citation>
    <scope>NUCLEOTIDE SEQUENCE [LARGE SCALE GENOMIC DNA]</scope>
    <source>
        <strain evidence="2">Parrot Tar II</strain>
    </source>
</reference>
<dbReference type="EMBL" id="BLBS01000048">
    <property type="protein sequence ID" value="GET91561.1"/>
    <property type="molecule type" value="Genomic_DNA"/>
</dbReference>
<dbReference type="Proteomes" id="UP000419144">
    <property type="component" value="Unassembled WGS sequence"/>
</dbReference>
<evidence type="ECO:0000313" key="3">
    <source>
        <dbReference type="Proteomes" id="UP000419144"/>
    </source>
</evidence>
<protein>
    <submittedName>
        <fullName evidence="2">Uncharacterized protein</fullName>
    </submittedName>
</protein>
<proteinExistence type="predicted"/>
<evidence type="ECO:0000256" key="1">
    <source>
        <dbReference type="SAM" id="MobiDB-lite"/>
    </source>
</evidence>
<dbReference type="AlphaFoldDB" id="A0A640KQJ6"/>
<accession>A0A640KQJ6</accession>
<name>A0A640KQJ6_LEITA</name>
<comment type="caution">
    <text evidence="2">The sequence shown here is derived from an EMBL/GenBank/DDBJ whole genome shotgun (WGS) entry which is preliminary data.</text>
</comment>